<sequence length="215" mass="24115">MRCLVNLLICAGCGELAERPRLAEQAPEAAVLWCIHCGHRAEFRRLPLFCVTGPSGTGKSTVCRRLPEALGGKAVVVEQDVLWLAGLRELPDGHPRFRAAWLQLAAMINQSGRPMVLCGTVAPEEIEERPERVLLGAVHYLALVCDSAVLAERLRQRPAWREWDEQRIAETLEFNEWLRTEAPAVYPDMTLVDTTERTVDDTLAQVTSWFATRND</sequence>
<keyword evidence="2" id="KW-1185">Reference proteome</keyword>
<evidence type="ECO:0000313" key="1">
    <source>
        <dbReference type="EMBL" id="TCP52956.1"/>
    </source>
</evidence>
<dbReference type="InterPro" id="IPR027417">
    <property type="entry name" value="P-loop_NTPase"/>
</dbReference>
<keyword evidence="1" id="KW-0418">Kinase</keyword>
<dbReference type="Pfam" id="PF13671">
    <property type="entry name" value="AAA_33"/>
    <property type="match status" value="1"/>
</dbReference>
<dbReference type="Gene3D" id="3.40.50.300">
    <property type="entry name" value="P-loop containing nucleotide triphosphate hydrolases"/>
    <property type="match status" value="1"/>
</dbReference>
<name>A0A4V2SU23_9PSEU</name>
<comment type="caution">
    <text evidence="1">The sequence shown here is derived from an EMBL/GenBank/DDBJ whole genome shotgun (WGS) entry which is preliminary data.</text>
</comment>
<proteinExistence type="predicted"/>
<dbReference type="Proteomes" id="UP000294911">
    <property type="component" value="Unassembled WGS sequence"/>
</dbReference>
<dbReference type="GO" id="GO:0016301">
    <property type="term" value="F:kinase activity"/>
    <property type="evidence" value="ECO:0007669"/>
    <property type="project" value="UniProtKB-KW"/>
</dbReference>
<accession>A0A4V2SU23</accession>
<evidence type="ECO:0000313" key="2">
    <source>
        <dbReference type="Proteomes" id="UP000294911"/>
    </source>
</evidence>
<keyword evidence="1" id="KW-0808">Transferase</keyword>
<dbReference type="SUPFAM" id="SSF52540">
    <property type="entry name" value="P-loop containing nucleoside triphosphate hydrolases"/>
    <property type="match status" value="1"/>
</dbReference>
<reference evidence="1 2" key="1">
    <citation type="submission" date="2019-03" db="EMBL/GenBank/DDBJ databases">
        <title>Genomic Encyclopedia of Type Strains, Phase IV (KMG-IV): sequencing the most valuable type-strain genomes for metagenomic binning, comparative biology and taxonomic classification.</title>
        <authorList>
            <person name="Goeker M."/>
        </authorList>
    </citation>
    <scope>NUCLEOTIDE SEQUENCE [LARGE SCALE GENOMIC DNA]</scope>
    <source>
        <strain evidence="1 2">DSM 45765</strain>
    </source>
</reference>
<organism evidence="1 2">
    <name type="scientific">Tamaricihabitans halophyticus</name>
    <dbReference type="NCBI Taxonomy" id="1262583"/>
    <lineage>
        <taxon>Bacteria</taxon>
        <taxon>Bacillati</taxon>
        <taxon>Actinomycetota</taxon>
        <taxon>Actinomycetes</taxon>
        <taxon>Pseudonocardiales</taxon>
        <taxon>Pseudonocardiaceae</taxon>
        <taxon>Tamaricihabitans</taxon>
    </lineage>
</organism>
<gene>
    <name evidence="1" type="ORF">EV191_10517</name>
</gene>
<dbReference type="EMBL" id="SLXQ01000005">
    <property type="protein sequence ID" value="TCP52956.1"/>
    <property type="molecule type" value="Genomic_DNA"/>
</dbReference>
<protein>
    <submittedName>
        <fullName evidence="1">Broad-specificity NMP kinase</fullName>
    </submittedName>
</protein>
<dbReference type="AlphaFoldDB" id="A0A4V2SU23"/>